<sequence length="434" mass="48614">MDEHGAVAEQGEKNLPAGEGFSMTHLPDHVVMIICQHLEPFDLLSLGGTCRHFHKLTSSRFMWTSTALSWCHGLWHDLPIDAYRGPEDPKQWLFHLLRLLLKVKGKKAERIEKVPFENGEMWLRTRNNRFACKVAMLAQTYEAINRKLSPFVLQRVWLYDIGLFKRLCPRICFNVSELNLDPTSVSQLAKLGRARSNDLRGQKQPNINACNYVSRKPSSSSKWSEDLFPHGPNGSICPMLVCPSTDGYAMELSGLDGLVKCVSYVLEHHLACACLRGQETLVGMAAKIRQACDSLEGIFKDLVPVVEAKWPSCSLAHAITSMSEQGWPDLSHWDGLEEIGLQWREVMSRCAALVKEYGTLDAIADEARIRWRRSLLPDIEAVLGHCDKTFVSRINLTDCDALGGDNSRQNMAAAAFVSPCGVMVTWQVLGKASY</sequence>
<comment type="caution">
    <text evidence="1">The sequence shown here is derived from an EMBL/GenBank/DDBJ whole genome shotgun (WGS) entry which is preliminary data.</text>
</comment>
<keyword evidence="2" id="KW-1185">Reference proteome</keyword>
<evidence type="ECO:0000313" key="2">
    <source>
        <dbReference type="Proteomes" id="UP000821845"/>
    </source>
</evidence>
<dbReference type="Proteomes" id="UP000821845">
    <property type="component" value="Chromosome 4"/>
</dbReference>
<reference evidence="1" key="1">
    <citation type="submission" date="2020-05" db="EMBL/GenBank/DDBJ databases">
        <title>Large-scale comparative analyses of tick genomes elucidate their genetic diversity and vector capacities.</title>
        <authorList>
            <person name="Jia N."/>
            <person name="Wang J."/>
            <person name="Shi W."/>
            <person name="Du L."/>
            <person name="Sun Y."/>
            <person name="Zhan W."/>
            <person name="Jiang J."/>
            <person name="Wang Q."/>
            <person name="Zhang B."/>
            <person name="Ji P."/>
            <person name="Sakyi L.B."/>
            <person name="Cui X."/>
            <person name="Yuan T."/>
            <person name="Jiang B."/>
            <person name="Yang W."/>
            <person name="Lam T.T.-Y."/>
            <person name="Chang Q."/>
            <person name="Ding S."/>
            <person name="Wang X."/>
            <person name="Zhu J."/>
            <person name="Ruan X."/>
            <person name="Zhao L."/>
            <person name="Wei J."/>
            <person name="Que T."/>
            <person name="Du C."/>
            <person name="Cheng J."/>
            <person name="Dai P."/>
            <person name="Han X."/>
            <person name="Huang E."/>
            <person name="Gao Y."/>
            <person name="Liu J."/>
            <person name="Shao H."/>
            <person name="Ye R."/>
            <person name="Li L."/>
            <person name="Wei W."/>
            <person name="Wang X."/>
            <person name="Wang C."/>
            <person name="Yang T."/>
            <person name="Huo Q."/>
            <person name="Li W."/>
            <person name="Guo W."/>
            <person name="Chen H."/>
            <person name="Zhou L."/>
            <person name="Ni X."/>
            <person name="Tian J."/>
            <person name="Zhou Y."/>
            <person name="Sheng Y."/>
            <person name="Liu T."/>
            <person name="Pan Y."/>
            <person name="Xia L."/>
            <person name="Li J."/>
            <person name="Zhao F."/>
            <person name="Cao W."/>
        </authorList>
    </citation>
    <scope>NUCLEOTIDE SEQUENCE</scope>
    <source>
        <strain evidence="1">Hyas-2018</strain>
    </source>
</reference>
<evidence type="ECO:0000313" key="1">
    <source>
        <dbReference type="EMBL" id="KAH6934727.1"/>
    </source>
</evidence>
<dbReference type="EMBL" id="CM023484">
    <property type="protein sequence ID" value="KAH6934727.1"/>
    <property type="molecule type" value="Genomic_DNA"/>
</dbReference>
<protein>
    <submittedName>
        <fullName evidence="1">Uncharacterized protein</fullName>
    </submittedName>
</protein>
<accession>A0ACB7SHQ4</accession>
<organism evidence="1 2">
    <name type="scientific">Hyalomma asiaticum</name>
    <name type="common">Tick</name>
    <dbReference type="NCBI Taxonomy" id="266040"/>
    <lineage>
        <taxon>Eukaryota</taxon>
        <taxon>Metazoa</taxon>
        <taxon>Ecdysozoa</taxon>
        <taxon>Arthropoda</taxon>
        <taxon>Chelicerata</taxon>
        <taxon>Arachnida</taxon>
        <taxon>Acari</taxon>
        <taxon>Parasitiformes</taxon>
        <taxon>Ixodida</taxon>
        <taxon>Ixodoidea</taxon>
        <taxon>Ixodidae</taxon>
        <taxon>Hyalomminae</taxon>
        <taxon>Hyalomma</taxon>
    </lineage>
</organism>
<proteinExistence type="predicted"/>
<name>A0ACB7SHQ4_HYAAI</name>
<gene>
    <name evidence="1" type="ORF">HPB50_027438</name>
</gene>